<dbReference type="CDD" id="cd14014">
    <property type="entry name" value="STKc_PknB_like"/>
    <property type="match status" value="1"/>
</dbReference>
<keyword evidence="6" id="KW-0812">Transmembrane</keyword>
<dbReference type="EMBL" id="JACHGN010000042">
    <property type="protein sequence ID" value="MBB5140390.1"/>
    <property type="molecule type" value="Genomic_DNA"/>
</dbReference>
<evidence type="ECO:0000259" key="7">
    <source>
        <dbReference type="PROSITE" id="PS50011"/>
    </source>
</evidence>
<keyword evidence="6" id="KW-1133">Transmembrane helix</keyword>
<dbReference type="PROSITE" id="PS50011">
    <property type="entry name" value="PROTEIN_KINASE_DOM"/>
    <property type="match status" value="1"/>
</dbReference>
<evidence type="ECO:0000256" key="5">
    <source>
        <dbReference type="SAM" id="MobiDB-lite"/>
    </source>
</evidence>
<dbReference type="PANTHER" id="PTHR43289:SF34">
    <property type="entry name" value="SERINE_THREONINE-PROTEIN KINASE YBDM-RELATED"/>
    <property type="match status" value="1"/>
</dbReference>
<feature type="region of interest" description="Disordered" evidence="5">
    <location>
        <begin position="283"/>
        <end position="310"/>
    </location>
</feature>
<gene>
    <name evidence="8" type="ORF">HNP84_010157</name>
</gene>
<dbReference type="SUPFAM" id="SSF56112">
    <property type="entry name" value="Protein kinase-like (PK-like)"/>
    <property type="match status" value="1"/>
</dbReference>
<dbReference type="RefSeq" id="WP_185057178.1">
    <property type="nucleotide sequence ID" value="NZ_BAABIX010000065.1"/>
</dbReference>
<dbReference type="InterPro" id="IPR008271">
    <property type="entry name" value="Ser/Thr_kinase_AS"/>
</dbReference>
<name>A0A840PRH7_9ACTN</name>
<dbReference type="GO" id="GO:0004674">
    <property type="term" value="F:protein serine/threonine kinase activity"/>
    <property type="evidence" value="ECO:0007669"/>
    <property type="project" value="TreeGrafter"/>
</dbReference>
<comment type="caution">
    <text evidence="8">The sequence shown here is derived from an EMBL/GenBank/DDBJ whole genome shotgun (WGS) entry which is preliminary data.</text>
</comment>
<keyword evidence="9" id="KW-1185">Reference proteome</keyword>
<keyword evidence="1" id="KW-0808">Transferase</keyword>
<dbReference type="PANTHER" id="PTHR43289">
    <property type="entry name" value="MITOGEN-ACTIVATED PROTEIN KINASE KINASE KINASE 20-RELATED"/>
    <property type="match status" value="1"/>
</dbReference>
<dbReference type="Gene3D" id="3.30.200.20">
    <property type="entry name" value="Phosphorylase Kinase, domain 1"/>
    <property type="match status" value="1"/>
</dbReference>
<evidence type="ECO:0000313" key="8">
    <source>
        <dbReference type="EMBL" id="MBB5140390.1"/>
    </source>
</evidence>
<keyword evidence="4" id="KW-0067">ATP-binding</keyword>
<reference evidence="8 9" key="1">
    <citation type="submission" date="2020-08" db="EMBL/GenBank/DDBJ databases">
        <title>Genomic Encyclopedia of Type Strains, Phase IV (KMG-IV): sequencing the most valuable type-strain genomes for metagenomic binning, comparative biology and taxonomic classification.</title>
        <authorList>
            <person name="Goeker M."/>
        </authorList>
    </citation>
    <scope>NUCLEOTIDE SEQUENCE [LARGE SCALE GENOMIC DNA]</scope>
    <source>
        <strain evidence="8 9">DSM 45615</strain>
    </source>
</reference>
<dbReference type="InterPro" id="IPR011009">
    <property type="entry name" value="Kinase-like_dom_sf"/>
</dbReference>
<keyword evidence="6" id="KW-0472">Membrane</keyword>
<feature type="transmembrane region" description="Helical" evidence="6">
    <location>
        <begin position="335"/>
        <end position="357"/>
    </location>
</feature>
<evidence type="ECO:0000256" key="1">
    <source>
        <dbReference type="ARBA" id="ARBA00022679"/>
    </source>
</evidence>
<evidence type="ECO:0000313" key="9">
    <source>
        <dbReference type="Proteomes" id="UP000578449"/>
    </source>
</evidence>
<keyword evidence="2" id="KW-0547">Nucleotide-binding</keyword>
<accession>A0A840PRH7</accession>
<dbReference type="AlphaFoldDB" id="A0A840PRH7"/>
<sequence>MPTYAELRQGDPLRLGGYELRGRLGHGGQGVVYLGAGADGELVAVKWLRPDLSGDQVVMERFLREAATAQRVAAFCTARVLAMGIEQDRPYIVSEYVDGPSLQAVVAEEGPRDGVALHRLAIGTATALAAIHQAGIVHRDFKPANVLLARDGPRVIDFGISRALDATSTLSSAPVGTPAYMAPEQFLGQKAGPAADMFAWAGTMIYAATGKAAFGSDSLPAVLNRVLNGEPEHLSRLDGRLRELVEACLAKDPDERPTAEEVILGLLRHEVPGPRVLLEGAAAAGTSSRVGEDHTSADDGGPAGGGDLAGEVTADVRSVASVPGDAGAGRGRRRVVPLAGGGVLAAVLAVVLVVALVNRGDGGGARAGADATPSAVAAVPTGGLTMRPLAGEGDVVLYEHPGDPIILTAYRVWDSGEKELVPYARTGLYDGGFEKHASYLDAVTSPSGDLLARVPKNYDKDGYDGVEIVDRDVYGDKVTTIKTVRKPLVSEIEGWSRDSSRLLLSISEEISEGNWVNRGYAIVTVGDTDARVVRIDESRVRFTGYNWGGRATGADQVVTTLESVEGGTLRFYSPSGELVRDLPGVGDIELDTDPFSPSGSRFVTTCPDGPPYLLCLWDSRSGAQVRRVQTDCAHILGWYDENHLYCWAATKEDGMSVVQVVDLSGRNVRRLLTADDRTSVEPVFSRKPSY</sequence>
<dbReference type="PROSITE" id="PS00108">
    <property type="entry name" value="PROTEIN_KINASE_ST"/>
    <property type="match status" value="1"/>
</dbReference>
<dbReference type="InterPro" id="IPR000719">
    <property type="entry name" value="Prot_kinase_dom"/>
</dbReference>
<evidence type="ECO:0000256" key="6">
    <source>
        <dbReference type="SAM" id="Phobius"/>
    </source>
</evidence>
<evidence type="ECO:0000256" key="2">
    <source>
        <dbReference type="ARBA" id="ARBA00022741"/>
    </source>
</evidence>
<dbReference type="Gene3D" id="1.10.510.10">
    <property type="entry name" value="Transferase(Phosphotransferase) domain 1"/>
    <property type="match status" value="1"/>
</dbReference>
<evidence type="ECO:0000256" key="3">
    <source>
        <dbReference type="ARBA" id="ARBA00022777"/>
    </source>
</evidence>
<dbReference type="Proteomes" id="UP000578449">
    <property type="component" value="Unassembled WGS sequence"/>
</dbReference>
<evidence type="ECO:0000256" key="4">
    <source>
        <dbReference type="ARBA" id="ARBA00022840"/>
    </source>
</evidence>
<feature type="domain" description="Protein kinase" evidence="7">
    <location>
        <begin position="18"/>
        <end position="272"/>
    </location>
</feature>
<dbReference type="Pfam" id="PF00069">
    <property type="entry name" value="Pkinase"/>
    <property type="match status" value="1"/>
</dbReference>
<proteinExistence type="predicted"/>
<organism evidence="8 9">
    <name type="scientific">Thermocatellispora tengchongensis</name>
    <dbReference type="NCBI Taxonomy" id="1073253"/>
    <lineage>
        <taxon>Bacteria</taxon>
        <taxon>Bacillati</taxon>
        <taxon>Actinomycetota</taxon>
        <taxon>Actinomycetes</taxon>
        <taxon>Streptosporangiales</taxon>
        <taxon>Streptosporangiaceae</taxon>
        <taxon>Thermocatellispora</taxon>
    </lineage>
</organism>
<dbReference type="SUPFAM" id="SSF82171">
    <property type="entry name" value="DPP6 N-terminal domain-like"/>
    <property type="match status" value="1"/>
</dbReference>
<keyword evidence="3 8" id="KW-0418">Kinase</keyword>
<dbReference type="GO" id="GO:0005524">
    <property type="term" value="F:ATP binding"/>
    <property type="evidence" value="ECO:0007669"/>
    <property type="project" value="UniProtKB-KW"/>
</dbReference>
<protein>
    <submittedName>
        <fullName evidence="8">Putative Ser/Thr protein kinase</fullName>
    </submittedName>
</protein>